<protein>
    <recommendedName>
        <fullName evidence="3">Peptidase C39-like domain-containing protein</fullName>
    </recommendedName>
</protein>
<dbReference type="Proteomes" id="UP001235064">
    <property type="component" value="Unassembled WGS sequence"/>
</dbReference>
<evidence type="ECO:0000313" key="1">
    <source>
        <dbReference type="EMBL" id="MDL9978532.1"/>
    </source>
</evidence>
<accession>A0ABT7MVP2</accession>
<comment type="caution">
    <text evidence="1">The sequence shown here is derived from an EMBL/GenBank/DDBJ whole genome shotgun (WGS) entry which is preliminary data.</text>
</comment>
<keyword evidence="2" id="KW-1185">Reference proteome</keyword>
<reference evidence="1 2" key="1">
    <citation type="submission" date="2023-06" db="EMBL/GenBank/DDBJ databases">
        <title>Microbacterium sp. nov., isolated from a waste landfill.</title>
        <authorList>
            <person name="Wen W."/>
        </authorList>
    </citation>
    <scope>NUCLEOTIDE SEQUENCE [LARGE SCALE GENOMIC DNA]</scope>
    <source>
        <strain evidence="1 2">ASV49</strain>
    </source>
</reference>
<dbReference type="RefSeq" id="WP_286287030.1">
    <property type="nucleotide sequence ID" value="NZ_JASXSZ010000001.1"/>
</dbReference>
<gene>
    <name evidence="1" type="ORF">QSV35_04230</name>
</gene>
<name>A0ABT7MVP2_9MICO</name>
<evidence type="ECO:0008006" key="3">
    <source>
        <dbReference type="Google" id="ProtNLM"/>
    </source>
</evidence>
<dbReference type="EMBL" id="JASXSZ010000001">
    <property type="protein sequence ID" value="MDL9978532.1"/>
    <property type="molecule type" value="Genomic_DNA"/>
</dbReference>
<proteinExistence type="predicted"/>
<organism evidence="1 2">
    <name type="scientific">Microbacterium candidum</name>
    <dbReference type="NCBI Taxonomy" id="3041922"/>
    <lineage>
        <taxon>Bacteria</taxon>
        <taxon>Bacillati</taxon>
        <taxon>Actinomycetota</taxon>
        <taxon>Actinomycetes</taxon>
        <taxon>Micrococcales</taxon>
        <taxon>Microbacteriaceae</taxon>
        <taxon>Microbacterium</taxon>
    </lineage>
</organism>
<evidence type="ECO:0000313" key="2">
    <source>
        <dbReference type="Proteomes" id="UP001235064"/>
    </source>
</evidence>
<sequence>MVTEDLGTEYHQQDTNYYCGAACAQMILQECGMGHIDQSSLYTDNHDHSTAEAGWYTAPDGLAWTLNHRQSGRYFVLDALATEDTTSRMIAWTIHHYRVAPAALVFGSAHWITIRGYQANGMPSSSMDVGYSLQGFFVNNPWPPVPSGAAEPPHSTGDGCGSGGTRGVADEYISYSTWQADYMTGASGGLWGGKYVAICDPEPPPDRNPERVERQLPKFDGRELLDSRAAVELSRRGFEEAGLYEEDAWRHALEGTEPGEPQLVQRLDRADQFYWIVPQMRNGRASAVLNVDARFGDFRQGRALPDSENTALLTLTREEVDERLHRKMHKLSKGRGGLTLRPGIACISRHWVWRPCAQSLSPYYPFKMVSYGDHRLYVRSDGRVFTALTPAGRGI</sequence>